<sequence>MINYGFPLPHDLFYTPSPSVYSRECLESEEHEYEKKREAIRSYGSFWLRPIGLKRPAAQEEDREDADSIRGADEGRELAEQTAEFEEGSVEDLDAEIEDADEDEVDEDIDLDADIEDGSMGEVSSEAEDDF</sequence>
<name>A0A1U7LU43_NEOID</name>
<keyword evidence="3" id="KW-1185">Reference proteome</keyword>
<evidence type="ECO:0000313" key="2">
    <source>
        <dbReference type="EMBL" id="OLL26062.1"/>
    </source>
</evidence>
<feature type="compositionally biased region" description="Basic and acidic residues" evidence="1">
    <location>
        <begin position="66"/>
        <end position="79"/>
    </location>
</feature>
<dbReference type="EMBL" id="LXFE01000246">
    <property type="protein sequence ID" value="OLL26062.1"/>
    <property type="molecule type" value="Genomic_DNA"/>
</dbReference>
<dbReference type="Proteomes" id="UP000186594">
    <property type="component" value="Unassembled WGS sequence"/>
</dbReference>
<feature type="compositionally biased region" description="Acidic residues" evidence="1">
    <location>
        <begin position="83"/>
        <end position="131"/>
    </location>
</feature>
<proteinExistence type="predicted"/>
<evidence type="ECO:0000256" key="1">
    <source>
        <dbReference type="SAM" id="MobiDB-lite"/>
    </source>
</evidence>
<gene>
    <name evidence="2" type="ORF">NEOLI_002289</name>
</gene>
<organism evidence="2 3">
    <name type="scientific">Neolecta irregularis (strain DAH-3)</name>
    <dbReference type="NCBI Taxonomy" id="1198029"/>
    <lineage>
        <taxon>Eukaryota</taxon>
        <taxon>Fungi</taxon>
        <taxon>Dikarya</taxon>
        <taxon>Ascomycota</taxon>
        <taxon>Taphrinomycotina</taxon>
        <taxon>Neolectales</taxon>
        <taxon>Neolectaceae</taxon>
        <taxon>Neolecta</taxon>
    </lineage>
</organism>
<reference evidence="2 3" key="1">
    <citation type="submission" date="2016-04" db="EMBL/GenBank/DDBJ databases">
        <title>Evolutionary innovation and constraint leading to complex multicellularity in the Ascomycota.</title>
        <authorList>
            <person name="Cisse O."/>
            <person name="Nguyen A."/>
            <person name="Hewitt D.A."/>
            <person name="Jedd G."/>
            <person name="Stajich J.E."/>
        </authorList>
    </citation>
    <scope>NUCLEOTIDE SEQUENCE [LARGE SCALE GENOMIC DNA]</scope>
    <source>
        <strain evidence="2 3">DAH-3</strain>
    </source>
</reference>
<evidence type="ECO:0000313" key="3">
    <source>
        <dbReference type="Proteomes" id="UP000186594"/>
    </source>
</evidence>
<comment type="caution">
    <text evidence="2">The sequence shown here is derived from an EMBL/GenBank/DDBJ whole genome shotgun (WGS) entry which is preliminary data.</text>
</comment>
<accession>A0A1U7LU43</accession>
<feature type="region of interest" description="Disordered" evidence="1">
    <location>
        <begin position="54"/>
        <end position="131"/>
    </location>
</feature>
<protein>
    <submittedName>
        <fullName evidence="2">Anaphase-promoting complex subunit 15</fullName>
    </submittedName>
</protein>
<dbReference type="AlphaFoldDB" id="A0A1U7LU43"/>